<keyword evidence="1" id="KW-0472">Membrane</keyword>
<feature type="transmembrane region" description="Helical" evidence="1">
    <location>
        <begin position="102"/>
        <end position="124"/>
    </location>
</feature>
<evidence type="ECO:0000256" key="1">
    <source>
        <dbReference type="SAM" id="Phobius"/>
    </source>
</evidence>
<comment type="caution">
    <text evidence="2">The sequence shown here is derived from an EMBL/GenBank/DDBJ whole genome shotgun (WGS) entry which is preliminary data.</text>
</comment>
<dbReference type="EMBL" id="NRRL01000041">
    <property type="protein sequence ID" value="MBK1669215.1"/>
    <property type="molecule type" value="Genomic_DNA"/>
</dbReference>
<gene>
    <name evidence="2" type="ORF">CKO28_14350</name>
</gene>
<evidence type="ECO:0000313" key="2">
    <source>
        <dbReference type="EMBL" id="MBK1669215.1"/>
    </source>
</evidence>
<proteinExistence type="predicted"/>
<name>A0ABS1DIK4_9PROT</name>
<sequence>MKFRELRRAQDGRLQGEVEWARLATASEVRRAMRAGEAQTPADEAKAFRDCARQRAIEEIGTPGVRAGLFSSFTGTVAVGLATYAALLVWEVSQGADIAQSLEAFGGGALVVGIAVALNVAATASRKERVRERVERLCADPHGDGTAADIADCARNVAFARALGEDGDIRGFGGDYDLRGEGLRVVIVPDQFGAKANHVRVASETPLVVDAIDLDAFSDGYTRTPSNTRNLHHNTVVMDL</sequence>
<protein>
    <submittedName>
        <fullName evidence="2">Uncharacterized protein</fullName>
    </submittedName>
</protein>
<evidence type="ECO:0000313" key="3">
    <source>
        <dbReference type="Proteomes" id="UP001296873"/>
    </source>
</evidence>
<keyword evidence="3" id="KW-1185">Reference proteome</keyword>
<dbReference type="Proteomes" id="UP001296873">
    <property type="component" value="Unassembled WGS sequence"/>
</dbReference>
<feature type="transmembrane region" description="Helical" evidence="1">
    <location>
        <begin position="69"/>
        <end position="90"/>
    </location>
</feature>
<keyword evidence="1" id="KW-1133">Transmembrane helix</keyword>
<keyword evidence="1" id="KW-0812">Transmembrane</keyword>
<organism evidence="2 3">
    <name type="scientific">Rhodovibrio sodomensis</name>
    <dbReference type="NCBI Taxonomy" id="1088"/>
    <lineage>
        <taxon>Bacteria</taxon>
        <taxon>Pseudomonadati</taxon>
        <taxon>Pseudomonadota</taxon>
        <taxon>Alphaproteobacteria</taxon>
        <taxon>Rhodospirillales</taxon>
        <taxon>Rhodovibrionaceae</taxon>
        <taxon>Rhodovibrio</taxon>
    </lineage>
</organism>
<accession>A0ABS1DIK4</accession>
<reference evidence="2 3" key="1">
    <citation type="journal article" date="2020" name="Microorganisms">
        <title>Osmotic Adaptation and Compatible Solute Biosynthesis of Phototrophic Bacteria as Revealed from Genome Analyses.</title>
        <authorList>
            <person name="Imhoff J.F."/>
            <person name="Rahn T."/>
            <person name="Kunzel S."/>
            <person name="Keller A."/>
            <person name="Neulinger S.C."/>
        </authorList>
    </citation>
    <scope>NUCLEOTIDE SEQUENCE [LARGE SCALE GENOMIC DNA]</scope>
    <source>
        <strain evidence="2 3">DSM 9895</strain>
    </source>
</reference>